<keyword evidence="2" id="KW-1185">Reference proteome</keyword>
<evidence type="ECO:0000313" key="2">
    <source>
        <dbReference type="Proteomes" id="UP000194933"/>
    </source>
</evidence>
<protein>
    <submittedName>
        <fullName evidence="1">Uncharacterized protein</fullName>
    </submittedName>
</protein>
<name>A0A2C9XQ24_9ENTE</name>
<reference evidence="1 2" key="1">
    <citation type="submission" date="2017-05" db="EMBL/GenBank/DDBJ databases">
        <title>The Genome Sequence of Enterococcus sp. 10A9_DIV0425.</title>
        <authorList>
            <consortium name="The Broad Institute Genomics Platform"/>
            <consortium name="The Broad Institute Genomic Center for Infectious Diseases"/>
            <person name="Earl A."/>
            <person name="Manson A."/>
            <person name="Schwartman J."/>
            <person name="Gilmore M."/>
            <person name="Abouelleil A."/>
            <person name="Cao P."/>
            <person name="Chapman S."/>
            <person name="Cusick C."/>
            <person name="Shea T."/>
            <person name="Young S."/>
            <person name="Neafsey D."/>
            <person name="Nusbaum C."/>
            <person name="Birren B."/>
        </authorList>
    </citation>
    <scope>NUCLEOTIDE SEQUENCE [LARGE SCALE GENOMIC DNA]</scope>
    <source>
        <strain evidence="1 2">10A9_DIV0425</strain>
    </source>
</reference>
<gene>
    <name evidence="1" type="ORF">A5844_000503</name>
</gene>
<proteinExistence type="predicted"/>
<accession>A0A2C9XQ24</accession>
<organism evidence="1 2">
    <name type="scientific">Candidatus Enterococcus wittei</name>
    <dbReference type="NCBI Taxonomy" id="1987383"/>
    <lineage>
        <taxon>Bacteria</taxon>
        <taxon>Bacillati</taxon>
        <taxon>Bacillota</taxon>
        <taxon>Bacilli</taxon>
        <taxon>Lactobacillales</taxon>
        <taxon>Enterococcaceae</taxon>
        <taxon>Enterococcus</taxon>
    </lineage>
</organism>
<dbReference type="STRING" id="1987383.A5844_000503"/>
<dbReference type="EMBL" id="NGMO01000001">
    <property type="protein sequence ID" value="OTP12271.1"/>
    <property type="molecule type" value="Genomic_DNA"/>
</dbReference>
<dbReference type="Proteomes" id="UP000194933">
    <property type="component" value="Unassembled WGS sequence"/>
</dbReference>
<dbReference type="AlphaFoldDB" id="A0A2C9XQ24"/>
<comment type="caution">
    <text evidence="1">The sequence shown here is derived from an EMBL/GenBank/DDBJ whole genome shotgun (WGS) entry which is preliminary data.</text>
</comment>
<evidence type="ECO:0000313" key="1">
    <source>
        <dbReference type="EMBL" id="OTP12271.1"/>
    </source>
</evidence>
<sequence length="40" mass="4787">MKRKLKMDRKVQRKMQSGNLEVDRFTLIERIALNRLAVLS</sequence>